<evidence type="ECO:0000313" key="1">
    <source>
        <dbReference type="EMBL" id="KKQ74539.1"/>
    </source>
</evidence>
<name>A0A0G0MLD3_9BACT</name>
<dbReference type="Proteomes" id="UP000034181">
    <property type="component" value="Unassembled WGS sequence"/>
</dbReference>
<protein>
    <submittedName>
        <fullName evidence="1">Uncharacterized protein</fullName>
    </submittedName>
</protein>
<dbReference type="EMBL" id="LBUZ01000030">
    <property type="protein sequence ID" value="KKQ74539.1"/>
    <property type="molecule type" value="Genomic_DNA"/>
</dbReference>
<gene>
    <name evidence="1" type="ORF">US96_C0030G0019</name>
</gene>
<sequence length="59" mass="6905">MKNSTQKPTKTRLYKDAPLSKDSINELAERWVELMIEMLLAKDKEGLQKYDEFSKLETA</sequence>
<dbReference type="AlphaFoldDB" id="A0A0G0MLD3"/>
<evidence type="ECO:0000313" key="2">
    <source>
        <dbReference type="Proteomes" id="UP000034181"/>
    </source>
</evidence>
<accession>A0A0G0MLD3</accession>
<organism evidence="1 2">
    <name type="scientific">Candidatus Woesebacteria bacterium GW2011_GWB1_38_5b</name>
    <dbReference type="NCBI Taxonomy" id="1618569"/>
    <lineage>
        <taxon>Bacteria</taxon>
        <taxon>Candidatus Woeseibacteriota</taxon>
    </lineage>
</organism>
<proteinExistence type="predicted"/>
<comment type="caution">
    <text evidence="1">The sequence shown here is derived from an EMBL/GenBank/DDBJ whole genome shotgun (WGS) entry which is preliminary data.</text>
</comment>
<reference evidence="1 2" key="1">
    <citation type="journal article" date="2015" name="Nature">
        <title>rRNA introns, odd ribosomes, and small enigmatic genomes across a large radiation of phyla.</title>
        <authorList>
            <person name="Brown C.T."/>
            <person name="Hug L.A."/>
            <person name="Thomas B.C."/>
            <person name="Sharon I."/>
            <person name="Castelle C.J."/>
            <person name="Singh A."/>
            <person name="Wilkins M.J."/>
            <person name="Williams K.H."/>
            <person name="Banfield J.F."/>
        </authorList>
    </citation>
    <scope>NUCLEOTIDE SEQUENCE [LARGE SCALE GENOMIC DNA]</scope>
</reference>